<sequence>MDLDATVWLCGDEEVDRPELLAVIVSGHQCDPETLVQQVDRCRWQLLGLHGQCSPVVADGNADRNARSG</sequence>
<organism evidence="1 2">
    <name type="scientific">Actinopolymorpha pittospori</name>
    <dbReference type="NCBI Taxonomy" id="648752"/>
    <lineage>
        <taxon>Bacteria</taxon>
        <taxon>Bacillati</taxon>
        <taxon>Actinomycetota</taxon>
        <taxon>Actinomycetes</taxon>
        <taxon>Propionibacteriales</taxon>
        <taxon>Actinopolymorphaceae</taxon>
        <taxon>Actinopolymorpha</taxon>
    </lineage>
</organism>
<protein>
    <submittedName>
        <fullName evidence="1">Uncharacterized protein</fullName>
    </submittedName>
</protein>
<accession>A0A927MRN1</accession>
<dbReference type="EMBL" id="JADBEM010000001">
    <property type="protein sequence ID" value="MBE1603968.1"/>
    <property type="molecule type" value="Genomic_DNA"/>
</dbReference>
<name>A0A927MRN1_9ACTN</name>
<gene>
    <name evidence="1" type="ORF">HEB94_000816</name>
</gene>
<proteinExistence type="predicted"/>
<comment type="caution">
    <text evidence="1">The sequence shown here is derived from an EMBL/GenBank/DDBJ whole genome shotgun (WGS) entry which is preliminary data.</text>
</comment>
<keyword evidence="2" id="KW-1185">Reference proteome</keyword>
<reference evidence="1" key="1">
    <citation type="submission" date="2020-10" db="EMBL/GenBank/DDBJ databases">
        <title>Sequencing the genomes of 1000 actinobacteria strains.</title>
        <authorList>
            <person name="Klenk H.-P."/>
        </authorList>
    </citation>
    <scope>NUCLEOTIDE SEQUENCE</scope>
    <source>
        <strain evidence="1">DSM 45354</strain>
    </source>
</reference>
<dbReference type="Proteomes" id="UP000638648">
    <property type="component" value="Unassembled WGS sequence"/>
</dbReference>
<dbReference type="AlphaFoldDB" id="A0A927MRN1"/>
<evidence type="ECO:0000313" key="1">
    <source>
        <dbReference type="EMBL" id="MBE1603968.1"/>
    </source>
</evidence>
<evidence type="ECO:0000313" key="2">
    <source>
        <dbReference type="Proteomes" id="UP000638648"/>
    </source>
</evidence>